<dbReference type="InterPro" id="IPR036890">
    <property type="entry name" value="HATPase_C_sf"/>
</dbReference>
<reference evidence="10 12" key="2">
    <citation type="submission" date="2019-04" db="EMBL/GenBank/DDBJ databases">
        <title>Pedobacter sp. RP-1-16 sp. nov., isolated from Arctic soil.</title>
        <authorList>
            <person name="Dahal R.H."/>
            <person name="Kim D.-U."/>
        </authorList>
    </citation>
    <scope>NUCLEOTIDE SEQUENCE [LARGE SCALE GENOMIC DNA]</scope>
    <source>
        <strain evidence="10 12">RP-1-16</strain>
    </source>
</reference>
<evidence type="ECO:0000256" key="5">
    <source>
        <dbReference type="ARBA" id="ARBA00022777"/>
    </source>
</evidence>
<dbReference type="InterPro" id="IPR005467">
    <property type="entry name" value="His_kinase_dom"/>
</dbReference>
<dbReference type="EMBL" id="SWDX01000012">
    <property type="protein sequence ID" value="TKC56571.1"/>
    <property type="molecule type" value="Genomic_DNA"/>
</dbReference>
<dbReference type="Proteomes" id="UP000309594">
    <property type="component" value="Unassembled WGS sequence"/>
</dbReference>
<organism evidence="10 12">
    <name type="scientific">Pedobacter hiemivivus</name>
    <dbReference type="NCBI Taxonomy" id="2530454"/>
    <lineage>
        <taxon>Bacteria</taxon>
        <taxon>Pseudomonadati</taxon>
        <taxon>Bacteroidota</taxon>
        <taxon>Sphingobacteriia</taxon>
        <taxon>Sphingobacteriales</taxon>
        <taxon>Sphingobacteriaceae</taxon>
        <taxon>Pedobacter</taxon>
    </lineage>
</organism>
<dbReference type="Gene3D" id="3.30.450.20">
    <property type="entry name" value="PAS domain"/>
    <property type="match status" value="1"/>
</dbReference>
<dbReference type="SMART" id="SM00091">
    <property type="entry name" value="PAS"/>
    <property type="match status" value="1"/>
</dbReference>
<dbReference type="SUPFAM" id="SSF55785">
    <property type="entry name" value="PYP-like sensor domain (PAS domain)"/>
    <property type="match status" value="1"/>
</dbReference>
<evidence type="ECO:0000313" key="12">
    <source>
        <dbReference type="Proteomes" id="UP000309594"/>
    </source>
</evidence>
<evidence type="ECO:0000313" key="10">
    <source>
        <dbReference type="EMBL" id="TKC56571.1"/>
    </source>
</evidence>
<reference evidence="9 11" key="1">
    <citation type="submission" date="2019-02" db="EMBL/GenBank/DDBJ databases">
        <title>Pedobacter sp. RP-3-8 sp. nov., isolated from Arctic soil.</title>
        <authorList>
            <person name="Dahal R.H."/>
        </authorList>
    </citation>
    <scope>NUCLEOTIDE SEQUENCE [LARGE SCALE GENOMIC DNA]</scope>
    <source>
        <strain evidence="9 11">RP-3-8</strain>
    </source>
</reference>
<feature type="domain" description="PAS" evidence="7">
    <location>
        <begin position="21"/>
        <end position="91"/>
    </location>
</feature>
<dbReference type="RefSeq" id="WP_131609020.1">
    <property type="nucleotide sequence ID" value="NZ_SJSM01000005.1"/>
</dbReference>
<dbReference type="GO" id="GO:0004673">
    <property type="term" value="F:protein histidine kinase activity"/>
    <property type="evidence" value="ECO:0007669"/>
    <property type="project" value="UniProtKB-EC"/>
</dbReference>
<keyword evidence="11" id="KW-1185">Reference proteome</keyword>
<evidence type="ECO:0000259" key="6">
    <source>
        <dbReference type="PROSITE" id="PS50109"/>
    </source>
</evidence>
<dbReference type="PRINTS" id="PR00344">
    <property type="entry name" value="BCTRLSENSOR"/>
</dbReference>
<dbReference type="PROSITE" id="PS50113">
    <property type="entry name" value="PAC"/>
    <property type="match status" value="1"/>
</dbReference>
<evidence type="ECO:0000256" key="2">
    <source>
        <dbReference type="ARBA" id="ARBA00012438"/>
    </source>
</evidence>
<gene>
    <name evidence="9" type="ORF">EZ444_11815</name>
    <name evidence="10" type="ORF">FBD94_22930</name>
</gene>
<evidence type="ECO:0000256" key="1">
    <source>
        <dbReference type="ARBA" id="ARBA00000085"/>
    </source>
</evidence>
<dbReference type="InterPro" id="IPR003594">
    <property type="entry name" value="HATPase_dom"/>
</dbReference>
<keyword evidence="4" id="KW-0808">Transferase</keyword>
<sequence>MGMLKNGDLAHQHLSEKLRLSEDRFSRAFEHAAIGMAIVSLKGKWLRINKSISKILGYKSSELLKLTFQDITHPDDLDKDLNLLHEMIEGKIESYQMEKRYFHKNGHLVWVILAVSIIKNSNGKPLHFISQLTDISKVKEAEYEMKAVLDVTNDQNRRLLNFAHIVSHNLRSHSGNLTMLLNFIETETDEDSRKELFNMFRHAASNLQETIGHLNEVVAVNTTISEKLTKINLSQAINGAIGNIEALLKAEEVICINEVEEDIIVGVVPAYLDSILLNFLTNSIKYHAHGRRPIIKLSAKVEENLVVLTIEDNGIGIDLQLNRDKIFGMYKTFHNNQDARGIGLFITKNQIEAMGGKVSVESEVDKGTIFKIYFKQG</sequence>
<dbReference type="SMART" id="SM00086">
    <property type="entry name" value="PAC"/>
    <property type="match status" value="1"/>
</dbReference>
<accession>A0A4R0N901</accession>
<dbReference type="InterPro" id="IPR004358">
    <property type="entry name" value="Sig_transdc_His_kin-like_C"/>
</dbReference>
<dbReference type="OrthoDB" id="1522284at2"/>
<comment type="catalytic activity">
    <reaction evidence="1">
        <text>ATP + protein L-histidine = ADP + protein N-phospho-L-histidine.</text>
        <dbReference type="EC" id="2.7.13.3"/>
    </reaction>
</comment>
<dbReference type="InterPro" id="IPR013655">
    <property type="entry name" value="PAS_fold_3"/>
</dbReference>
<dbReference type="EC" id="2.7.13.3" evidence="2"/>
<evidence type="ECO:0000259" key="8">
    <source>
        <dbReference type="PROSITE" id="PS50113"/>
    </source>
</evidence>
<dbReference type="Gene3D" id="3.30.565.10">
    <property type="entry name" value="Histidine kinase-like ATPase, C-terminal domain"/>
    <property type="match status" value="1"/>
</dbReference>
<dbReference type="InterPro" id="IPR052162">
    <property type="entry name" value="Sensor_kinase/Photoreceptor"/>
</dbReference>
<feature type="domain" description="Histidine kinase" evidence="6">
    <location>
        <begin position="165"/>
        <end position="377"/>
    </location>
</feature>
<dbReference type="EMBL" id="SJSM01000005">
    <property type="protein sequence ID" value="TCC96648.1"/>
    <property type="molecule type" value="Genomic_DNA"/>
</dbReference>
<dbReference type="PANTHER" id="PTHR43304">
    <property type="entry name" value="PHYTOCHROME-LIKE PROTEIN CPH1"/>
    <property type="match status" value="1"/>
</dbReference>
<dbReference type="SUPFAM" id="SSF55874">
    <property type="entry name" value="ATPase domain of HSP90 chaperone/DNA topoisomerase II/histidine kinase"/>
    <property type="match status" value="1"/>
</dbReference>
<evidence type="ECO:0000313" key="9">
    <source>
        <dbReference type="EMBL" id="TCC96648.1"/>
    </source>
</evidence>
<proteinExistence type="predicted"/>
<dbReference type="NCBIfam" id="TIGR00229">
    <property type="entry name" value="sensory_box"/>
    <property type="match status" value="1"/>
</dbReference>
<dbReference type="PANTHER" id="PTHR43304:SF1">
    <property type="entry name" value="PAC DOMAIN-CONTAINING PROTEIN"/>
    <property type="match status" value="1"/>
</dbReference>
<name>A0A4U1FZM2_9SPHI</name>
<dbReference type="SMART" id="SM00387">
    <property type="entry name" value="HATPase_c"/>
    <property type="match status" value="1"/>
</dbReference>
<feature type="domain" description="PAC" evidence="8">
    <location>
        <begin position="95"/>
        <end position="147"/>
    </location>
</feature>
<protein>
    <recommendedName>
        <fullName evidence="2">histidine kinase</fullName>
        <ecNumber evidence="2">2.7.13.3</ecNumber>
    </recommendedName>
</protein>
<dbReference type="CDD" id="cd00130">
    <property type="entry name" value="PAS"/>
    <property type="match status" value="1"/>
</dbReference>
<keyword evidence="3" id="KW-0597">Phosphoprotein</keyword>
<dbReference type="Pfam" id="PF08447">
    <property type="entry name" value="PAS_3"/>
    <property type="match status" value="1"/>
</dbReference>
<dbReference type="AlphaFoldDB" id="A0A4U1FZM2"/>
<evidence type="ECO:0000256" key="3">
    <source>
        <dbReference type="ARBA" id="ARBA00022553"/>
    </source>
</evidence>
<dbReference type="PROSITE" id="PS50112">
    <property type="entry name" value="PAS"/>
    <property type="match status" value="1"/>
</dbReference>
<dbReference type="InterPro" id="IPR000014">
    <property type="entry name" value="PAS"/>
</dbReference>
<dbReference type="Pfam" id="PF02518">
    <property type="entry name" value="HATPase_c"/>
    <property type="match status" value="1"/>
</dbReference>
<dbReference type="Proteomes" id="UP000291117">
    <property type="component" value="Unassembled WGS sequence"/>
</dbReference>
<dbReference type="PROSITE" id="PS50109">
    <property type="entry name" value="HIS_KIN"/>
    <property type="match status" value="1"/>
</dbReference>
<dbReference type="InterPro" id="IPR000700">
    <property type="entry name" value="PAS-assoc_C"/>
</dbReference>
<keyword evidence="5" id="KW-0418">Kinase</keyword>
<evidence type="ECO:0000313" key="11">
    <source>
        <dbReference type="Proteomes" id="UP000291117"/>
    </source>
</evidence>
<accession>A0A4U1FZM2</accession>
<dbReference type="InterPro" id="IPR001610">
    <property type="entry name" value="PAC"/>
</dbReference>
<comment type="caution">
    <text evidence="10">The sequence shown here is derived from an EMBL/GenBank/DDBJ whole genome shotgun (WGS) entry which is preliminary data.</text>
</comment>
<evidence type="ECO:0000256" key="4">
    <source>
        <dbReference type="ARBA" id="ARBA00022679"/>
    </source>
</evidence>
<evidence type="ECO:0000259" key="7">
    <source>
        <dbReference type="PROSITE" id="PS50112"/>
    </source>
</evidence>
<dbReference type="InterPro" id="IPR035965">
    <property type="entry name" value="PAS-like_dom_sf"/>
</dbReference>